<sequence>MRVAIIPARGGSKRIPGKNIREFCGRPMISYSIEATRQSGLFEQVMVSTDCPRIAAVAQQWGADVPFLRPAHLADDHTSMLEPVRHAIHWLHSLGQEPQEVCCVFATAPLLQASMIREALDLLQREKASAVVPVVTYSFHPYRGFALDDRGGLQKLFPQHFDAYDKNAPLACYDAGLFYWFNIRAFLEHTELFGPSTRALRVDRFAAQDINDEEDWQAVEYLYRVRQLQQAGEPCA</sequence>
<dbReference type="InParanoid" id="E6W2N1"/>
<reference evidence="1 2" key="1">
    <citation type="submission" date="2010-12" db="EMBL/GenBank/DDBJ databases">
        <title>Complete sequence of Desulfurispirillum indicum S5.</title>
        <authorList>
            <consortium name="US DOE Joint Genome Institute"/>
            <person name="Lucas S."/>
            <person name="Copeland A."/>
            <person name="Lapidus A."/>
            <person name="Cheng J.-F."/>
            <person name="Goodwin L."/>
            <person name="Pitluck S."/>
            <person name="Chertkov O."/>
            <person name="Held B."/>
            <person name="Detter J.C."/>
            <person name="Han C."/>
            <person name="Tapia R."/>
            <person name="Land M."/>
            <person name="Hauser L."/>
            <person name="Kyrpides N."/>
            <person name="Ivanova N."/>
            <person name="Mikhailova N."/>
            <person name="Haggblom M."/>
            <person name="Rauschenbach I."/>
            <person name="Bini E."/>
            <person name="Woyke T."/>
        </authorList>
    </citation>
    <scope>NUCLEOTIDE SEQUENCE [LARGE SCALE GENOMIC DNA]</scope>
    <source>
        <strain evidence="2">ATCC BAA-1389 / DSM 22839 / S5</strain>
    </source>
</reference>
<dbReference type="Pfam" id="PF02348">
    <property type="entry name" value="CTP_transf_3"/>
    <property type="match status" value="1"/>
</dbReference>
<dbReference type="eggNOG" id="COG1083">
    <property type="taxonomic scope" value="Bacteria"/>
</dbReference>
<organism evidence="1 2">
    <name type="scientific">Desulfurispirillum indicum (strain ATCC BAA-1389 / DSM 22839 / S5)</name>
    <dbReference type="NCBI Taxonomy" id="653733"/>
    <lineage>
        <taxon>Bacteria</taxon>
        <taxon>Pseudomonadati</taxon>
        <taxon>Chrysiogenota</taxon>
        <taxon>Chrysiogenia</taxon>
        <taxon>Chrysiogenales</taxon>
        <taxon>Chrysiogenaceae</taxon>
        <taxon>Desulfurispirillum</taxon>
    </lineage>
</organism>
<gene>
    <name evidence="1" type="ordered locus">Selin_0875</name>
</gene>
<dbReference type="SUPFAM" id="SSF53448">
    <property type="entry name" value="Nucleotide-diphospho-sugar transferases"/>
    <property type="match status" value="1"/>
</dbReference>
<dbReference type="NCBIfam" id="TIGR03584">
    <property type="entry name" value="PseF"/>
    <property type="match status" value="1"/>
</dbReference>
<dbReference type="PANTHER" id="PTHR21485">
    <property type="entry name" value="HAD SUPERFAMILY MEMBERS CMAS AND KDSC"/>
    <property type="match status" value="1"/>
</dbReference>
<proteinExistence type="predicted"/>
<dbReference type="AlphaFoldDB" id="E6W2N1"/>
<dbReference type="EMBL" id="CP002432">
    <property type="protein sequence ID" value="ADU65615.1"/>
    <property type="molecule type" value="Genomic_DNA"/>
</dbReference>
<keyword evidence="1" id="KW-0808">Transferase</keyword>
<dbReference type="KEGG" id="din:Selin_0875"/>
<dbReference type="InterPro" id="IPR020039">
    <property type="entry name" value="PseF"/>
</dbReference>
<dbReference type="CDD" id="cd02513">
    <property type="entry name" value="CMP-NeuAc_Synthase"/>
    <property type="match status" value="1"/>
</dbReference>
<dbReference type="InterPro" id="IPR029044">
    <property type="entry name" value="Nucleotide-diphossugar_trans"/>
</dbReference>
<dbReference type="GO" id="GO:0008781">
    <property type="term" value="F:N-acylneuraminate cytidylyltransferase activity"/>
    <property type="evidence" value="ECO:0007669"/>
    <property type="project" value="TreeGrafter"/>
</dbReference>
<dbReference type="HOGENOM" id="CLU_042930_1_0_0"/>
<keyword evidence="2" id="KW-1185">Reference proteome</keyword>
<dbReference type="Proteomes" id="UP000002572">
    <property type="component" value="Chromosome"/>
</dbReference>
<evidence type="ECO:0000313" key="1">
    <source>
        <dbReference type="EMBL" id="ADU65615.1"/>
    </source>
</evidence>
<dbReference type="InterPro" id="IPR003329">
    <property type="entry name" value="Cytidylyl_trans"/>
</dbReference>
<dbReference type="PANTHER" id="PTHR21485:SF6">
    <property type="entry name" value="N-ACYLNEURAMINATE CYTIDYLYLTRANSFERASE-RELATED"/>
    <property type="match status" value="1"/>
</dbReference>
<dbReference type="OrthoDB" id="9805604at2"/>
<name>E6W2N1_DESIS</name>
<dbReference type="InterPro" id="IPR050793">
    <property type="entry name" value="CMP-NeuNAc_synthase"/>
</dbReference>
<dbReference type="RefSeq" id="WP_013505501.1">
    <property type="nucleotide sequence ID" value="NC_014836.1"/>
</dbReference>
<evidence type="ECO:0000313" key="2">
    <source>
        <dbReference type="Proteomes" id="UP000002572"/>
    </source>
</evidence>
<dbReference type="Gene3D" id="3.90.550.10">
    <property type="entry name" value="Spore Coat Polysaccharide Biosynthesis Protein SpsA, Chain A"/>
    <property type="match status" value="1"/>
</dbReference>
<dbReference type="STRING" id="653733.Selin_0875"/>
<accession>E6W2N1</accession>
<protein>
    <submittedName>
        <fullName evidence="1">Pseudaminic acid CMP-transferase</fullName>
    </submittedName>
</protein>